<evidence type="ECO:0000259" key="5">
    <source>
        <dbReference type="PROSITE" id="PS50112"/>
    </source>
</evidence>
<dbReference type="SUPFAM" id="SSF47384">
    <property type="entry name" value="Homodimeric domain of signal transducing histidine kinase"/>
    <property type="match status" value="1"/>
</dbReference>
<comment type="catalytic activity">
    <reaction evidence="1">
        <text>ATP + protein L-histidine = ADP + protein N-phospho-L-histidine.</text>
        <dbReference type="EC" id="2.7.13.3"/>
    </reaction>
</comment>
<evidence type="ECO:0000259" key="4">
    <source>
        <dbReference type="PROSITE" id="PS50109"/>
    </source>
</evidence>
<dbReference type="PANTHER" id="PTHR43065:SF42">
    <property type="entry name" value="TWO-COMPONENT SENSOR PPRA"/>
    <property type="match status" value="1"/>
</dbReference>
<comment type="caution">
    <text evidence="7">The sequence shown here is derived from an EMBL/GenBank/DDBJ whole genome shotgun (WGS) entry which is preliminary data.</text>
</comment>
<dbReference type="PANTHER" id="PTHR43065">
    <property type="entry name" value="SENSOR HISTIDINE KINASE"/>
    <property type="match status" value="1"/>
</dbReference>
<dbReference type="InterPro" id="IPR013655">
    <property type="entry name" value="PAS_fold_3"/>
</dbReference>
<gene>
    <name evidence="7" type="ORF">GCM10008957_42810</name>
</gene>
<dbReference type="EMBL" id="BMQL01000039">
    <property type="protein sequence ID" value="GGR26779.1"/>
    <property type="molecule type" value="Genomic_DNA"/>
</dbReference>
<dbReference type="SMART" id="SM00388">
    <property type="entry name" value="HisKA"/>
    <property type="match status" value="1"/>
</dbReference>
<sequence length="643" mass="71550">MRPRPPELNAEQQALRRSVHQYEQLFRMVDGVIWETDPHSRRTTFVSPKIWDLLEYTPEAWMSTPYLWEACLHPDDHDRVLQEREVGNRSGQPYQLEYRALTASGAEVWLRDLTTPVIEDGVLTALCGILIDITPHDTRQVQQARAEALLQNSTDVFAVLNVDGRFTYVSPAVERQHGVLPEAVLGLHFTEHMHRDDAARARTDFQRVLTLQVPSAIGTYRQRRADGSWGWMEITVTNLLSHPNVQGILSNARDITDRKLAEAALASSEGRFRSLVQNASDLITVLDERGTILYESPSVHSLLGFAPEELIGHCVLEFLPPEGHAEVLQMITGLVEEGAGATVRPTYRFRHADGTWRYLEGLVTNLLGDPHIGGIVINSHDITDRRETETALKISQQQLLASERLASLGRLTAGLAHEINTPLAATMNYLHVARRLVVEYQDSIGHPEVTPDDHREIAAEVLTALDDAGKTTTRIGEFIRQIRGHTRDTVKTSSEFDPVKLTNDTLAMLAYEARATQVELHLESVRGQLRLTGEPGRFTQVLTNLVINAIHACETVTRTRRVDVRFVSGAGELNLQVEDNGAGIPPDVLPKIFDPMFTTKDVGKGTGLGLAIIHDIVQGHFGGRIDVQTQVGQGTIFTVQFAT</sequence>
<reference evidence="7" key="1">
    <citation type="journal article" date="2014" name="Int. J. Syst. Evol. Microbiol.">
        <title>Complete genome sequence of Corynebacterium casei LMG S-19264T (=DSM 44701T), isolated from a smear-ripened cheese.</title>
        <authorList>
            <consortium name="US DOE Joint Genome Institute (JGI-PGF)"/>
            <person name="Walter F."/>
            <person name="Albersmeier A."/>
            <person name="Kalinowski J."/>
            <person name="Ruckert C."/>
        </authorList>
    </citation>
    <scope>NUCLEOTIDE SEQUENCE</scope>
    <source>
        <strain evidence="7">JCM 31311</strain>
    </source>
</reference>
<dbReference type="InterPro" id="IPR001610">
    <property type="entry name" value="PAC"/>
</dbReference>
<dbReference type="GO" id="GO:0000155">
    <property type="term" value="F:phosphorelay sensor kinase activity"/>
    <property type="evidence" value="ECO:0007669"/>
    <property type="project" value="InterPro"/>
</dbReference>
<evidence type="ECO:0000313" key="8">
    <source>
        <dbReference type="Proteomes" id="UP000603865"/>
    </source>
</evidence>
<dbReference type="InterPro" id="IPR013656">
    <property type="entry name" value="PAS_4"/>
</dbReference>
<dbReference type="Gene3D" id="1.10.287.130">
    <property type="match status" value="1"/>
</dbReference>
<dbReference type="Gene3D" id="3.30.450.20">
    <property type="entry name" value="PAS domain"/>
    <property type="match status" value="3"/>
</dbReference>
<evidence type="ECO:0000259" key="6">
    <source>
        <dbReference type="PROSITE" id="PS50113"/>
    </source>
</evidence>
<dbReference type="Gene3D" id="3.30.565.10">
    <property type="entry name" value="Histidine kinase-like ATPase, C-terminal domain"/>
    <property type="match status" value="1"/>
</dbReference>
<dbReference type="InterPro" id="IPR003661">
    <property type="entry name" value="HisK_dim/P_dom"/>
</dbReference>
<dbReference type="InterPro" id="IPR003594">
    <property type="entry name" value="HATPase_dom"/>
</dbReference>
<dbReference type="SUPFAM" id="SSF55874">
    <property type="entry name" value="ATPase domain of HSP90 chaperone/DNA topoisomerase II/histidine kinase"/>
    <property type="match status" value="1"/>
</dbReference>
<dbReference type="Pfam" id="PF08447">
    <property type="entry name" value="PAS_3"/>
    <property type="match status" value="1"/>
</dbReference>
<keyword evidence="3" id="KW-0597">Phosphoprotein</keyword>
<dbReference type="InterPro" id="IPR004358">
    <property type="entry name" value="Sig_transdc_His_kin-like_C"/>
</dbReference>
<proteinExistence type="predicted"/>
<dbReference type="InterPro" id="IPR000014">
    <property type="entry name" value="PAS"/>
</dbReference>
<dbReference type="InterPro" id="IPR036890">
    <property type="entry name" value="HATPase_C_sf"/>
</dbReference>
<dbReference type="Pfam" id="PF08448">
    <property type="entry name" value="PAS_4"/>
    <property type="match status" value="2"/>
</dbReference>
<dbReference type="PROSITE" id="PS50109">
    <property type="entry name" value="HIS_KIN"/>
    <property type="match status" value="1"/>
</dbReference>
<feature type="domain" description="PAS" evidence="5">
    <location>
        <begin position="268"/>
        <end position="338"/>
    </location>
</feature>
<reference evidence="7" key="2">
    <citation type="submission" date="2020-09" db="EMBL/GenBank/DDBJ databases">
        <authorList>
            <person name="Sun Q."/>
            <person name="Ohkuma M."/>
        </authorList>
    </citation>
    <scope>NUCLEOTIDE SEQUENCE</scope>
    <source>
        <strain evidence="7">JCM 31311</strain>
    </source>
</reference>
<dbReference type="SMART" id="SM00387">
    <property type="entry name" value="HATPase_c"/>
    <property type="match status" value="1"/>
</dbReference>
<dbReference type="RefSeq" id="WP_189092549.1">
    <property type="nucleotide sequence ID" value="NZ_BMQL01000039.1"/>
</dbReference>
<accession>A0A918CIW1</accession>
<dbReference type="InterPro" id="IPR036097">
    <property type="entry name" value="HisK_dim/P_sf"/>
</dbReference>
<evidence type="ECO:0000256" key="3">
    <source>
        <dbReference type="ARBA" id="ARBA00022553"/>
    </source>
</evidence>
<feature type="domain" description="Histidine kinase" evidence="4">
    <location>
        <begin position="414"/>
        <end position="643"/>
    </location>
</feature>
<dbReference type="SMART" id="SM00091">
    <property type="entry name" value="PAS"/>
    <property type="match status" value="3"/>
</dbReference>
<dbReference type="AlphaFoldDB" id="A0A918CIW1"/>
<organism evidence="7 8">
    <name type="scientific">Deinococcus ruber</name>
    <dbReference type="NCBI Taxonomy" id="1848197"/>
    <lineage>
        <taxon>Bacteria</taxon>
        <taxon>Thermotogati</taxon>
        <taxon>Deinococcota</taxon>
        <taxon>Deinococci</taxon>
        <taxon>Deinococcales</taxon>
        <taxon>Deinococcaceae</taxon>
        <taxon>Deinococcus</taxon>
    </lineage>
</organism>
<dbReference type="SMART" id="SM00086">
    <property type="entry name" value="PAC"/>
    <property type="match status" value="3"/>
</dbReference>
<name>A0A918CIW1_9DEIO</name>
<evidence type="ECO:0000256" key="1">
    <source>
        <dbReference type="ARBA" id="ARBA00000085"/>
    </source>
</evidence>
<protein>
    <recommendedName>
        <fullName evidence="2">histidine kinase</fullName>
        <ecNumber evidence="2">2.7.13.3</ecNumber>
    </recommendedName>
</protein>
<dbReference type="InterPro" id="IPR000700">
    <property type="entry name" value="PAS-assoc_C"/>
</dbReference>
<dbReference type="Pfam" id="PF02518">
    <property type="entry name" value="HATPase_c"/>
    <property type="match status" value="1"/>
</dbReference>
<dbReference type="Proteomes" id="UP000603865">
    <property type="component" value="Unassembled WGS sequence"/>
</dbReference>
<keyword evidence="8" id="KW-1185">Reference proteome</keyword>
<dbReference type="PROSITE" id="PS50113">
    <property type="entry name" value="PAC"/>
    <property type="match status" value="1"/>
</dbReference>
<evidence type="ECO:0000313" key="7">
    <source>
        <dbReference type="EMBL" id="GGR26779.1"/>
    </source>
</evidence>
<dbReference type="PRINTS" id="PR00344">
    <property type="entry name" value="BCTRLSENSOR"/>
</dbReference>
<dbReference type="InterPro" id="IPR035965">
    <property type="entry name" value="PAS-like_dom_sf"/>
</dbReference>
<dbReference type="PROSITE" id="PS50112">
    <property type="entry name" value="PAS"/>
    <property type="match status" value="2"/>
</dbReference>
<dbReference type="CDD" id="cd00130">
    <property type="entry name" value="PAS"/>
    <property type="match status" value="3"/>
</dbReference>
<dbReference type="InterPro" id="IPR005467">
    <property type="entry name" value="His_kinase_dom"/>
</dbReference>
<dbReference type="EC" id="2.7.13.3" evidence="2"/>
<feature type="domain" description="PAC" evidence="6">
    <location>
        <begin position="216"/>
        <end position="267"/>
    </location>
</feature>
<feature type="domain" description="PAS" evidence="5">
    <location>
        <begin position="142"/>
        <end position="212"/>
    </location>
</feature>
<evidence type="ECO:0000256" key="2">
    <source>
        <dbReference type="ARBA" id="ARBA00012438"/>
    </source>
</evidence>
<dbReference type="CDD" id="cd00082">
    <property type="entry name" value="HisKA"/>
    <property type="match status" value="1"/>
</dbReference>
<dbReference type="NCBIfam" id="TIGR00229">
    <property type="entry name" value="sensory_box"/>
    <property type="match status" value="3"/>
</dbReference>
<dbReference type="SUPFAM" id="SSF55785">
    <property type="entry name" value="PYP-like sensor domain (PAS domain)"/>
    <property type="match status" value="3"/>
</dbReference>